<dbReference type="PANTHER" id="PTHR30100">
    <property type="entry name" value="FATTY ACID/PHOSPHOLIPID SYNTHESIS PROTEIN PLSX"/>
    <property type="match status" value="1"/>
</dbReference>
<proteinExistence type="inferred from homology"/>
<dbReference type="InterPro" id="IPR003664">
    <property type="entry name" value="FA_synthesis"/>
</dbReference>
<keyword evidence="11" id="KW-0012">Acyltransferase</keyword>
<evidence type="ECO:0000256" key="2">
    <source>
        <dbReference type="ARBA" id="ARBA00022490"/>
    </source>
</evidence>
<comment type="catalytic activity">
    <reaction evidence="1 10">
        <text>a fatty acyl-[ACP] + phosphate = an acyl phosphate + holo-[ACP]</text>
        <dbReference type="Rhea" id="RHEA:42292"/>
        <dbReference type="Rhea" id="RHEA-COMP:9685"/>
        <dbReference type="Rhea" id="RHEA-COMP:14125"/>
        <dbReference type="ChEBI" id="CHEBI:43474"/>
        <dbReference type="ChEBI" id="CHEBI:59918"/>
        <dbReference type="ChEBI" id="CHEBI:64479"/>
        <dbReference type="ChEBI" id="CHEBI:138651"/>
        <dbReference type="EC" id="2.3.1.274"/>
    </reaction>
</comment>
<dbReference type="RefSeq" id="WP_390890389.1">
    <property type="nucleotide sequence ID" value="NZ_CP092109.1"/>
</dbReference>
<keyword evidence="5 10" id="KW-0443">Lipid metabolism</keyword>
<evidence type="ECO:0000256" key="5">
    <source>
        <dbReference type="ARBA" id="ARBA00023098"/>
    </source>
</evidence>
<comment type="similarity">
    <text evidence="10">Belongs to the PlsX family.</text>
</comment>
<gene>
    <name evidence="10 11" type="primary">plsX</name>
    <name evidence="11" type="ORF">L9S41_03345</name>
</gene>
<comment type="subcellular location">
    <subcellularLocation>
        <location evidence="10">Cytoplasm</location>
    </subcellularLocation>
    <text evidence="10">Associated with the membrane possibly through PlsY.</text>
</comment>
<keyword evidence="7 10" id="KW-1208">Phospholipid metabolism</keyword>
<reference evidence="11" key="1">
    <citation type="journal article" date="2022" name="Environ. Microbiol.">
        <title>Geoalkalibacter halelectricus SAP #1 sp. nov. possessing extracellular electron transfer and mineral#reducing capabilities from a haloalkaline environment.</title>
        <authorList>
            <person name="Yadav S."/>
            <person name="Singh R."/>
            <person name="Sundharam S.S."/>
            <person name="Chaudhary S."/>
            <person name="Krishnamurthi S."/>
            <person name="Patil S.A."/>
        </authorList>
    </citation>
    <scope>NUCLEOTIDE SEQUENCE</scope>
    <source>
        <strain evidence="11">SAP-1</strain>
    </source>
</reference>
<accession>A0ABY5ZQZ8</accession>
<evidence type="ECO:0000313" key="12">
    <source>
        <dbReference type="Proteomes" id="UP001060414"/>
    </source>
</evidence>
<dbReference type="NCBIfam" id="TIGR00182">
    <property type="entry name" value="plsX"/>
    <property type="match status" value="1"/>
</dbReference>
<evidence type="ECO:0000256" key="9">
    <source>
        <dbReference type="ARBA" id="ARBA00046608"/>
    </source>
</evidence>
<evidence type="ECO:0000256" key="6">
    <source>
        <dbReference type="ARBA" id="ARBA00023209"/>
    </source>
</evidence>
<evidence type="ECO:0000256" key="7">
    <source>
        <dbReference type="ARBA" id="ARBA00023264"/>
    </source>
</evidence>
<evidence type="ECO:0000256" key="1">
    <source>
        <dbReference type="ARBA" id="ARBA00001232"/>
    </source>
</evidence>
<evidence type="ECO:0000256" key="4">
    <source>
        <dbReference type="ARBA" id="ARBA00022679"/>
    </source>
</evidence>
<keyword evidence="12" id="KW-1185">Reference proteome</keyword>
<dbReference type="Gene3D" id="3.40.718.10">
    <property type="entry name" value="Isopropylmalate Dehydrogenase"/>
    <property type="match status" value="1"/>
</dbReference>
<dbReference type="Proteomes" id="UP001060414">
    <property type="component" value="Chromosome"/>
</dbReference>
<protein>
    <recommendedName>
        <fullName evidence="8 10">Phosphate acyltransferase</fullName>
        <ecNumber evidence="8 10">2.3.1.274</ecNumber>
    </recommendedName>
    <alternativeName>
        <fullName evidence="10">Acyl-ACP phosphotransacylase</fullName>
    </alternativeName>
    <alternativeName>
        <fullName evidence="10">Acyl-[acyl-carrier-protein]--phosphate acyltransferase</fullName>
    </alternativeName>
    <alternativeName>
        <fullName evidence="10">Phosphate-acyl-ACP acyltransferase</fullName>
    </alternativeName>
</protein>
<dbReference type="InterPro" id="IPR012281">
    <property type="entry name" value="Phospholipid_synth_PlsX-like"/>
</dbReference>
<keyword evidence="4 10" id="KW-0808">Transferase</keyword>
<comment type="pathway">
    <text evidence="10">Lipid metabolism; phospholipid metabolism.</text>
</comment>
<dbReference type="PIRSF" id="PIRSF002465">
    <property type="entry name" value="Phsphlp_syn_PlsX"/>
    <property type="match status" value="1"/>
</dbReference>
<dbReference type="GO" id="GO:0043811">
    <property type="term" value="F:phosphate:acyl-[acyl carrier protein] acyltransferase activity"/>
    <property type="evidence" value="ECO:0007669"/>
    <property type="project" value="UniProtKB-EC"/>
</dbReference>
<evidence type="ECO:0000256" key="3">
    <source>
        <dbReference type="ARBA" id="ARBA00022516"/>
    </source>
</evidence>
<dbReference type="SUPFAM" id="SSF53659">
    <property type="entry name" value="Isocitrate/Isopropylmalate dehydrogenase-like"/>
    <property type="match status" value="1"/>
</dbReference>
<evidence type="ECO:0000256" key="10">
    <source>
        <dbReference type="HAMAP-Rule" id="MF_00019"/>
    </source>
</evidence>
<evidence type="ECO:0000313" key="11">
    <source>
        <dbReference type="EMBL" id="UWZ81553.1"/>
    </source>
</evidence>
<evidence type="ECO:0000256" key="8">
    <source>
        <dbReference type="ARBA" id="ARBA00024069"/>
    </source>
</evidence>
<sequence length="342" mass="36574">MGGDHAPGVEIEAAVQAAKRWGIAIALVGDEQRIREELQKHDVAGLDLRVRHASQVVGMHDSASDAVRKKKDSSIRVAFNLVKDGEAHAVVSAGNSGATMAAGMFVLKRVRGIERPAIATIMPNLKDQTLVLDVGGNVDCKSFHLAQFAAMGEVYARHILGKNNPRVGLLSNGEEEKKGTELTRETHSLLKQSHFNYVGYVEGRDIFNGSVDVVVCDGFVGNVVLKVSEGVADALTTMLKREFEGRFLAKLGFLLAKPAFRAFKKKIDYAEYGGAPLLGIEGVGMICHGGSSPQAIMNAIRMARDYSAMDVNRKLSAYLEKIGDPPSDEAATTGVSGGIAQG</sequence>
<dbReference type="PANTHER" id="PTHR30100:SF1">
    <property type="entry name" value="PHOSPHATE ACYLTRANSFERASE"/>
    <property type="match status" value="1"/>
</dbReference>
<dbReference type="HAMAP" id="MF_00019">
    <property type="entry name" value="PlsX"/>
    <property type="match status" value="1"/>
</dbReference>
<dbReference type="EC" id="2.3.1.274" evidence="8 10"/>
<dbReference type="EMBL" id="CP092109">
    <property type="protein sequence ID" value="UWZ81553.1"/>
    <property type="molecule type" value="Genomic_DNA"/>
</dbReference>
<name>A0ABY5ZQZ8_9BACT</name>
<keyword evidence="6 10" id="KW-0594">Phospholipid biosynthesis</keyword>
<keyword evidence="2 10" id="KW-0963">Cytoplasm</keyword>
<dbReference type="Pfam" id="PF02504">
    <property type="entry name" value="FA_synthesis"/>
    <property type="match status" value="1"/>
</dbReference>
<organism evidence="11 12">
    <name type="scientific">Geoalkalibacter halelectricus</name>
    <dbReference type="NCBI Taxonomy" id="2847045"/>
    <lineage>
        <taxon>Bacteria</taxon>
        <taxon>Pseudomonadati</taxon>
        <taxon>Thermodesulfobacteriota</taxon>
        <taxon>Desulfuromonadia</taxon>
        <taxon>Desulfuromonadales</taxon>
        <taxon>Geoalkalibacteraceae</taxon>
        <taxon>Geoalkalibacter</taxon>
    </lineage>
</organism>
<comment type="subunit">
    <text evidence="9 10">Homodimer. Probably interacts with PlsY.</text>
</comment>
<comment type="function">
    <text evidence="10">Catalyzes the reversible formation of acyl-phosphate (acyl-PO(4)) from acyl-[acyl-carrier-protein] (acyl-ACP). This enzyme utilizes acyl-ACP as fatty acyl donor, but not acyl-CoA.</text>
</comment>
<keyword evidence="3 10" id="KW-0444">Lipid biosynthesis</keyword>